<evidence type="ECO:0000256" key="4">
    <source>
        <dbReference type="ARBA" id="ARBA00022548"/>
    </source>
</evidence>
<dbReference type="InterPro" id="IPR053958">
    <property type="entry name" value="HMGCR/SNAP/NPC1-like_SSD"/>
</dbReference>
<evidence type="ECO:0000256" key="17">
    <source>
        <dbReference type="SAM" id="SignalP"/>
    </source>
</evidence>
<feature type="transmembrane region" description="Helical" evidence="16">
    <location>
        <begin position="1185"/>
        <end position="1203"/>
    </location>
</feature>
<sequence>MFWTGVFVIFLSSFHLASFTVLPKEEGECVMYGISKTRKHTPNVYRGPPKPMQKDVFIEGNITALQLLQKACPEFAYGNDPHVCCSTEQLVVTQEQFDMLDALGFSRCPSCFHNVRQMICFMACSPWQSRFMNVTNSEWSNVKDGKEEIVVDTEYHLSELYAYTFYESCKGTQGLIPGTLLLDFVCSTWGSSQCNPERWLKFLGSTSAEGGRSPFQTIYTLHLEDEVKIDGQVVSPMKAPHFKCSEAPSPDSEACSCYDCKESCTAKALAPPVFPDDPGPFRIFKTDGAIFLSAVGFVLYFAIISGVFCCFSNSGSKKERQNHASHSVQPSFNLGSLEEIEPLRSKNPVTMPTAERQISSKTLHKESSKQVGNWLEEHLGTIFMSWGILVSRKPITVMIVSLLICSVISLGLVLNFSVTTDPVDLWVSASSQARRDMDDYNRHFGPFYRIEQIIITPTVLESFYHPIVNNHELKNMSWGPVLQQDFLVATFDLQMQIENLTAKIKNSTIQLKDICLSPLKPLNSACAIQSLFGFFQNKREYFLNKTEYLGHFKRCSSTPQNPDCFAPFGGPIDSAAVVLGGYNETYDSAQALVITIPVTNYNDDIKNFEAKLWESEFLNFIRNYSHPLLSIAFKAERSIEDEIERGSESDILPIAISYAIMFFYIIFTLGEYIECKTFLVKSKVILGFVGVLIVFVSVCCSLGFFCFLGVPATLIIVEVIPFLVLAVGVDNIFILVQAFQREEKKLDQTLEERIGYVVGKVGPSMLLSSISMSSCFFIGTLTEMPAVRLFALYAGVALLVNFFLQMTCFLGLFILDCKREEKHRMDLCCCFTVSKTGNAKSYLKDGLMFKTIKDFYAPFLMKSSVRYIVMIIFGIWLCSSTAVFDKIVIGFDQNLAVPEDSYMLKYFHYLENYLSVGPPVYFGISDGYNYSDVKSQKKICSAQAFCEPNSITSELGRMARVKNRTYIAFQPISWLDNYFEYLQAESCCYEFRSNGTHCPSFVAHQHKGLCRSCREKNPSSLSEKEFIRRLQFFLSDSPWDKCPKAGKAMFSSSIDISSSMNSTRIKATNFMTYHTVLKSSKDFYDALDWSRKIAVNLTNILRNESQNDNIRVFPYSLVHVFYEQYLTMWPDTLKSLGLSVFAVFVATFLLLGLDLHSAAIVTITVIAIVVNLMGLMYWWNISLNAVSLVNLVVAVGISVEFCSHLTRSFALSDKHSRIQRAQDALCEMGTSVLSGITLTDCGILVLVFAKSQIFQVFYFRMFLGIIAFGTLHGLVFLPVFLSLFGPSSRTKNKKQSVIFRKNSDSTCINRNQKEIQLNYCNESELVAHEYDESIARCLAFRLLINYVKMTLRSNRVKIFIRLLFLQSVEFFIIINAGG</sequence>
<evidence type="ECO:0000256" key="13">
    <source>
        <dbReference type="ARBA" id="ARBA00023180"/>
    </source>
</evidence>
<feature type="transmembrane region" description="Helical" evidence="16">
    <location>
        <begin position="685"/>
        <end position="710"/>
    </location>
</feature>
<keyword evidence="12" id="KW-1207">Sterol metabolism</keyword>
<dbReference type="InterPro" id="IPR053956">
    <property type="entry name" value="NPC1_MLD"/>
</dbReference>
<dbReference type="SUPFAM" id="SSF82866">
    <property type="entry name" value="Multidrug efflux transporter AcrB transmembrane domain"/>
    <property type="match status" value="2"/>
</dbReference>
<dbReference type="Pfam" id="PF16414">
    <property type="entry name" value="NPC1_N"/>
    <property type="match status" value="1"/>
</dbReference>
<dbReference type="Pfam" id="PF22314">
    <property type="entry name" value="NPC1_MLD"/>
    <property type="match status" value="1"/>
</dbReference>
<feature type="transmembrane region" description="Helical" evidence="16">
    <location>
        <begin position="1136"/>
        <end position="1153"/>
    </location>
</feature>
<feature type="signal peptide" evidence="17">
    <location>
        <begin position="1"/>
        <end position="19"/>
    </location>
</feature>
<dbReference type="GO" id="GO:0015485">
    <property type="term" value="F:cholesterol binding"/>
    <property type="evidence" value="ECO:0007669"/>
    <property type="project" value="TreeGrafter"/>
</dbReference>
<feature type="transmembrane region" description="Helical" evidence="16">
    <location>
        <begin position="716"/>
        <end position="736"/>
    </location>
</feature>
<reference evidence="19 20" key="1">
    <citation type="submission" date="2024-04" db="EMBL/GenBank/DDBJ databases">
        <authorList>
            <person name="Rising A."/>
            <person name="Reimegard J."/>
            <person name="Sonavane S."/>
            <person name="Akerstrom W."/>
            <person name="Nylinder S."/>
            <person name="Hedman E."/>
            <person name="Kallberg Y."/>
        </authorList>
    </citation>
    <scope>NUCLEOTIDE SEQUENCE [LARGE SCALE GENOMIC DNA]</scope>
</reference>
<keyword evidence="11" id="KW-1015">Disulfide bond</keyword>
<dbReference type="NCBIfam" id="TIGR00917">
    <property type="entry name" value="2A060601"/>
    <property type="match status" value="1"/>
</dbReference>
<keyword evidence="8" id="KW-0445">Lipid transport</keyword>
<dbReference type="GO" id="GO:0005886">
    <property type="term" value="C:plasma membrane"/>
    <property type="evidence" value="ECO:0007669"/>
    <property type="project" value="TreeGrafter"/>
</dbReference>
<evidence type="ECO:0000313" key="20">
    <source>
        <dbReference type="Proteomes" id="UP001497382"/>
    </source>
</evidence>
<proteinExistence type="inferred from homology"/>
<keyword evidence="5 16" id="KW-0812">Transmembrane</keyword>
<dbReference type="GO" id="GO:0030299">
    <property type="term" value="P:intestinal cholesterol absorption"/>
    <property type="evidence" value="ECO:0007669"/>
    <property type="project" value="TreeGrafter"/>
</dbReference>
<keyword evidence="3" id="KW-0813">Transport</keyword>
<dbReference type="GO" id="GO:0005319">
    <property type="term" value="F:lipid transporter activity"/>
    <property type="evidence" value="ECO:0007669"/>
    <property type="project" value="InterPro"/>
</dbReference>
<feature type="transmembrane region" description="Helical" evidence="16">
    <location>
        <begin position="1224"/>
        <end position="1249"/>
    </location>
</feature>
<dbReference type="GO" id="GO:0042632">
    <property type="term" value="P:cholesterol homeostasis"/>
    <property type="evidence" value="ECO:0007669"/>
    <property type="project" value="TreeGrafter"/>
</dbReference>
<evidence type="ECO:0000256" key="8">
    <source>
        <dbReference type="ARBA" id="ARBA00023055"/>
    </source>
</evidence>
<dbReference type="PANTHER" id="PTHR45727:SF2">
    <property type="entry name" value="NPC INTRACELLULAR CHOLESTEROL TRANSPORTER 1"/>
    <property type="match status" value="1"/>
</dbReference>
<keyword evidence="9" id="KW-0443">Lipid metabolism</keyword>
<accession>A0AAV2ABX2</accession>
<feature type="transmembrane region" description="Helical" evidence="16">
    <location>
        <begin position="651"/>
        <end position="673"/>
    </location>
</feature>
<evidence type="ECO:0000256" key="9">
    <source>
        <dbReference type="ARBA" id="ARBA00023098"/>
    </source>
</evidence>
<evidence type="ECO:0000256" key="12">
    <source>
        <dbReference type="ARBA" id="ARBA00023166"/>
    </source>
</evidence>
<evidence type="ECO:0000259" key="18">
    <source>
        <dbReference type="PROSITE" id="PS50156"/>
    </source>
</evidence>
<dbReference type="Proteomes" id="UP001497382">
    <property type="component" value="Unassembled WGS sequence"/>
</dbReference>
<evidence type="ECO:0000313" key="19">
    <source>
        <dbReference type="EMBL" id="CAL1281497.1"/>
    </source>
</evidence>
<feature type="transmembrane region" description="Helical" evidence="16">
    <location>
        <begin position="1160"/>
        <end position="1179"/>
    </location>
</feature>
<feature type="domain" description="SSD" evidence="18">
    <location>
        <begin position="650"/>
        <end position="815"/>
    </location>
</feature>
<keyword evidence="6 17" id="KW-0732">Signal</keyword>
<protein>
    <recommendedName>
        <fullName evidence="18">SSD domain-containing protein</fullName>
    </recommendedName>
</protein>
<comment type="catalytic activity">
    <reaction evidence="15">
        <text>cholesterol(in) = cholesterol(out)</text>
        <dbReference type="Rhea" id="RHEA:39747"/>
        <dbReference type="ChEBI" id="CHEBI:16113"/>
    </reaction>
</comment>
<gene>
    <name evidence="19" type="ORF">LARSCL_LOCUS11596</name>
</gene>
<feature type="transmembrane region" description="Helical" evidence="16">
    <location>
        <begin position="290"/>
        <end position="311"/>
    </location>
</feature>
<evidence type="ECO:0000256" key="15">
    <source>
        <dbReference type="ARBA" id="ARBA00034049"/>
    </source>
</evidence>
<evidence type="ECO:0000256" key="3">
    <source>
        <dbReference type="ARBA" id="ARBA00022448"/>
    </source>
</evidence>
<keyword evidence="13" id="KW-0325">Glycoprotein</keyword>
<comment type="subcellular location">
    <subcellularLocation>
        <location evidence="1">Endomembrane system</location>
        <topology evidence="1">Multi-pass membrane protein</topology>
    </subcellularLocation>
</comment>
<keyword evidence="14" id="KW-0753">Steroid metabolism</keyword>
<keyword evidence="7 16" id="KW-1133">Transmembrane helix</keyword>
<dbReference type="GO" id="GO:0008203">
    <property type="term" value="P:cholesterol metabolic process"/>
    <property type="evidence" value="ECO:0007669"/>
    <property type="project" value="UniProtKB-KW"/>
</dbReference>
<dbReference type="PROSITE" id="PS50156">
    <property type="entry name" value="SSD"/>
    <property type="match status" value="1"/>
</dbReference>
<evidence type="ECO:0000256" key="2">
    <source>
        <dbReference type="ARBA" id="ARBA00005585"/>
    </source>
</evidence>
<dbReference type="GO" id="GO:0012505">
    <property type="term" value="C:endomembrane system"/>
    <property type="evidence" value="ECO:0007669"/>
    <property type="project" value="UniProtKB-SubCell"/>
</dbReference>
<dbReference type="InterPro" id="IPR032190">
    <property type="entry name" value="NPC1_N"/>
</dbReference>
<dbReference type="Gene3D" id="1.20.1640.10">
    <property type="entry name" value="Multidrug efflux transporter AcrB transmembrane domain"/>
    <property type="match status" value="2"/>
</dbReference>
<keyword evidence="10 16" id="KW-0472">Membrane</keyword>
<evidence type="ECO:0000256" key="11">
    <source>
        <dbReference type="ARBA" id="ARBA00023157"/>
    </source>
</evidence>
<name>A0AAV2ABX2_9ARAC</name>
<feature type="chain" id="PRO_5043841847" description="SSD domain-containing protein" evidence="17">
    <location>
        <begin position="20"/>
        <end position="1378"/>
    </location>
</feature>
<dbReference type="Pfam" id="PF12349">
    <property type="entry name" value="Sterol-sensing"/>
    <property type="match status" value="1"/>
</dbReference>
<dbReference type="InterPro" id="IPR000731">
    <property type="entry name" value="SSD"/>
</dbReference>
<feature type="transmembrane region" description="Helical" evidence="16">
    <location>
        <begin position="1261"/>
        <end position="1284"/>
    </location>
</feature>
<evidence type="ECO:0000256" key="7">
    <source>
        <dbReference type="ARBA" id="ARBA00022989"/>
    </source>
</evidence>
<evidence type="ECO:0000256" key="16">
    <source>
        <dbReference type="SAM" id="Phobius"/>
    </source>
</evidence>
<feature type="transmembrane region" description="Helical" evidence="16">
    <location>
        <begin position="791"/>
        <end position="815"/>
    </location>
</feature>
<keyword evidence="4" id="KW-0153">Cholesterol metabolism</keyword>
<dbReference type="InterPro" id="IPR004765">
    <property type="entry name" value="NPC1-like"/>
</dbReference>
<dbReference type="GO" id="GO:0015918">
    <property type="term" value="P:sterol transport"/>
    <property type="evidence" value="ECO:0007669"/>
    <property type="project" value="TreeGrafter"/>
</dbReference>
<comment type="caution">
    <text evidence="19">The sequence shown here is derived from an EMBL/GenBank/DDBJ whole genome shotgun (WGS) entry which is preliminary data.</text>
</comment>
<feature type="transmembrane region" description="Helical" evidence="16">
    <location>
        <begin position="865"/>
        <end position="884"/>
    </location>
</feature>
<dbReference type="EMBL" id="CAXIEN010000145">
    <property type="protein sequence ID" value="CAL1281497.1"/>
    <property type="molecule type" value="Genomic_DNA"/>
</dbReference>
<evidence type="ECO:0000256" key="1">
    <source>
        <dbReference type="ARBA" id="ARBA00004127"/>
    </source>
</evidence>
<evidence type="ECO:0000256" key="5">
    <source>
        <dbReference type="ARBA" id="ARBA00022692"/>
    </source>
</evidence>
<organism evidence="19 20">
    <name type="scientific">Larinioides sclopetarius</name>
    <dbReference type="NCBI Taxonomy" id="280406"/>
    <lineage>
        <taxon>Eukaryota</taxon>
        <taxon>Metazoa</taxon>
        <taxon>Ecdysozoa</taxon>
        <taxon>Arthropoda</taxon>
        <taxon>Chelicerata</taxon>
        <taxon>Arachnida</taxon>
        <taxon>Araneae</taxon>
        <taxon>Araneomorphae</taxon>
        <taxon>Entelegynae</taxon>
        <taxon>Araneoidea</taxon>
        <taxon>Araneidae</taxon>
        <taxon>Larinioides</taxon>
    </lineage>
</organism>
<feature type="transmembrane region" description="Helical" evidence="16">
    <location>
        <begin position="757"/>
        <end position="779"/>
    </location>
</feature>
<feature type="transmembrane region" description="Helical" evidence="16">
    <location>
        <begin position="1358"/>
        <end position="1377"/>
    </location>
</feature>
<dbReference type="FunFam" id="1.20.1640.10:FF:000008">
    <property type="entry name" value="NPC intracellular cholesterol transporter 1"/>
    <property type="match status" value="1"/>
</dbReference>
<keyword evidence="20" id="KW-1185">Reference proteome</keyword>
<comment type="similarity">
    <text evidence="2">Belongs to the patched family.</text>
</comment>
<feature type="transmembrane region" description="Helical" evidence="16">
    <location>
        <begin position="395"/>
        <end position="414"/>
    </location>
</feature>
<evidence type="ECO:0000256" key="10">
    <source>
        <dbReference type="ARBA" id="ARBA00023136"/>
    </source>
</evidence>
<dbReference type="PANTHER" id="PTHR45727">
    <property type="entry name" value="NPC INTRACELLULAR CHOLESTEROL TRANSPORTER 1"/>
    <property type="match status" value="1"/>
</dbReference>
<evidence type="ECO:0000256" key="6">
    <source>
        <dbReference type="ARBA" id="ARBA00022729"/>
    </source>
</evidence>
<evidence type="ECO:0000256" key="14">
    <source>
        <dbReference type="ARBA" id="ARBA00023221"/>
    </source>
</evidence>